<evidence type="ECO:0000313" key="3">
    <source>
        <dbReference type="EMBL" id="CAK9072059.1"/>
    </source>
</evidence>
<evidence type="ECO:0000313" key="4">
    <source>
        <dbReference type="Proteomes" id="UP001642464"/>
    </source>
</evidence>
<dbReference type="Proteomes" id="UP001642464">
    <property type="component" value="Unassembled WGS sequence"/>
</dbReference>
<dbReference type="InterPro" id="IPR001509">
    <property type="entry name" value="Epimerase_deHydtase"/>
</dbReference>
<keyword evidence="4" id="KW-1185">Reference proteome</keyword>
<dbReference type="Gene3D" id="3.40.50.720">
    <property type="entry name" value="NAD(P)-binding Rossmann-like Domain"/>
    <property type="match status" value="1"/>
</dbReference>
<dbReference type="InterPro" id="IPR036291">
    <property type="entry name" value="NAD(P)-bd_dom_sf"/>
</dbReference>
<organism evidence="3 4">
    <name type="scientific">Durusdinium trenchii</name>
    <dbReference type="NCBI Taxonomy" id="1381693"/>
    <lineage>
        <taxon>Eukaryota</taxon>
        <taxon>Sar</taxon>
        <taxon>Alveolata</taxon>
        <taxon>Dinophyceae</taxon>
        <taxon>Suessiales</taxon>
        <taxon>Symbiodiniaceae</taxon>
        <taxon>Durusdinium</taxon>
    </lineage>
</organism>
<accession>A0ABP0P8I2</accession>
<evidence type="ECO:0000256" key="1">
    <source>
        <dbReference type="ARBA" id="ARBA00007637"/>
    </source>
</evidence>
<sequence length="189" mass="21932">MTPQDTITDPNTVYGISKLAGERWCQYYFEKYDVDVRSIRYPGLIGWKAQPGGGTTDYAVDIYHKAIKGESYECFLEKDTYLPMMYMDDAIRATVELMEADKSSIKVRSSYNVSAMSFSPEEIHNAIRLHYPQFEVSYRPDFRQKIANSWPQSIDDTEAREEWAWDPKYDLGKMTEEMLTNLVGREAVN</sequence>
<reference evidence="3 4" key="1">
    <citation type="submission" date="2024-02" db="EMBL/GenBank/DDBJ databases">
        <authorList>
            <person name="Chen Y."/>
            <person name="Shah S."/>
            <person name="Dougan E. K."/>
            <person name="Thang M."/>
            <person name="Chan C."/>
        </authorList>
    </citation>
    <scope>NUCLEOTIDE SEQUENCE [LARGE SCALE GENOMIC DNA]</scope>
</reference>
<comment type="caution">
    <text evidence="3">The sequence shown here is derived from an EMBL/GenBank/DDBJ whole genome shotgun (WGS) entry which is preliminary data.</text>
</comment>
<proteinExistence type="inferred from homology"/>
<dbReference type="SUPFAM" id="SSF51735">
    <property type="entry name" value="NAD(P)-binding Rossmann-fold domains"/>
    <property type="match status" value="1"/>
</dbReference>
<dbReference type="PANTHER" id="PTHR42687">
    <property type="entry name" value="L-THREONINE 3-DEHYDROGENASE"/>
    <property type="match status" value="1"/>
</dbReference>
<dbReference type="EMBL" id="CAXAMM010033935">
    <property type="protein sequence ID" value="CAK9072059.1"/>
    <property type="molecule type" value="Genomic_DNA"/>
</dbReference>
<dbReference type="PANTHER" id="PTHR42687:SF1">
    <property type="entry name" value="L-THREONINE 3-DEHYDROGENASE, MITOCHONDRIAL"/>
    <property type="match status" value="1"/>
</dbReference>
<protein>
    <submittedName>
        <fullName evidence="3">Uncharacterized epimerase/dehydratase SAV0553</fullName>
    </submittedName>
</protein>
<comment type="similarity">
    <text evidence="1">Belongs to the NAD(P)-dependent epimerase/dehydratase family.</text>
</comment>
<evidence type="ECO:0000259" key="2">
    <source>
        <dbReference type="Pfam" id="PF01370"/>
    </source>
</evidence>
<name>A0ABP0P8I2_9DINO</name>
<dbReference type="InterPro" id="IPR051225">
    <property type="entry name" value="NAD(P)_epim/dehydratase"/>
</dbReference>
<dbReference type="Pfam" id="PF01370">
    <property type="entry name" value="Epimerase"/>
    <property type="match status" value="1"/>
</dbReference>
<gene>
    <name evidence="3" type="ORF">SCF082_LOCUS35519</name>
</gene>
<feature type="domain" description="NAD-dependent epimerase/dehydratase" evidence="2">
    <location>
        <begin position="7"/>
        <end position="106"/>
    </location>
</feature>